<sequence>MYIFRIVFSFLLIVSCASNAQNFQLTNFSLEEGVPQSQVNSIEQDNLGNLWFGTEGGGIAYFDGIYFNKFDRSTGLQSNFINDLRWINGRLHIATDKGLSIKEGRYFINVPFSKVFKIEAHKEDVFLVTSEGVMIYDGIDIKNYILHKSIRDIQVFDDKLWIVTNNGISNIYIGDSISKIPKPIIAGNFSDIKISGEYMYVIDNSGGVSKFNSDYILVDTLFKGEGISSIDLINNKLWITVVNKGLHQIELPNFSVKRRYNQSAGIPNNGVLSVFKDHQENIWIGTKRNGAFKLREHQFEYLFKGKQIQSLLYDKEFMLLSTPKEIIKVSNKGIDNIPIKEPISSFARFKKNILASTSNGLLVLDSLGIKDTIGIEEGLTSVNIKKVLERNGKIWLLFKTGGISSFSYDLERKEVYNYIFYDKNDGLYDVQIIDFNVDANDKLWYVSRQGFFGFIEGKRLKHLGRLLPKEVKIQSLLIHDNILFINTRGNGIWKSSISDDLDFVNITEDTPLNYKNSQQLVFDLNNSLWVGTLNGVYKIEFHVDFKVKTTTHYGYNEGFIGLETTANTSTLDIFGNLYFGTRNGLMVNKYYSNDGSKFKLPLGFKKVDVVYESVDTINLQNWENSSKVLYLKPNQNHISFEYSSVDIDRPNEVLYRWKLNSESWSSWSKNNSISFPNISSGYYTFMVESKSMDNRASDPIHFQFFIAQRITETWWFKIGVLISVFLILSFSIWRIFINYKKRVQTKQKQLELENYLISLEHKALQLQMNPHFIFNVLNGIKAMSRTNTKKMDEVINTFSTLLRNTLLNSRKELISLEEEISSLNDYIKIEQLMRETPFQFDVNLNLKEASEEILLPSMLIQPFVENAVKHGISTKEDEGKIEVNFNQIGEELEIEVIDNGIGFYSSKKKLKNVSHQSVAVALSKERITTLAGQNTTKIVELKDLNSNVVGTKVIFRIPLITDY</sequence>
<name>A0ABU2Y1Z1_9FLAO</name>
<feature type="domain" description="Histidine kinase/HSP90-like ATPase" evidence="3">
    <location>
        <begin position="859"/>
        <end position="959"/>
    </location>
</feature>
<keyword evidence="1" id="KW-0472">Membrane</keyword>
<dbReference type="InterPro" id="IPR015943">
    <property type="entry name" value="WD40/YVTN_repeat-like_dom_sf"/>
</dbReference>
<accession>A0ABU2Y1Z1</accession>
<feature type="transmembrane region" description="Helical" evidence="1">
    <location>
        <begin position="714"/>
        <end position="737"/>
    </location>
</feature>
<keyword evidence="7" id="KW-1185">Reference proteome</keyword>
<feature type="chain" id="PRO_5047179563" evidence="2">
    <location>
        <begin position="21"/>
        <end position="963"/>
    </location>
</feature>
<feature type="domain" description="Signal transduction histidine kinase internal region" evidence="4">
    <location>
        <begin position="760"/>
        <end position="833"/>
    </location>
</feature>
<dbReference type="PROSITE" id="PS51257">
    <property type="entry name" value="PROKAR_LIPOPROTEIN"/>
    <property type="match status" value="1"/>
</dbReference>
<dbReference type="Gene3D" id="2.60.40.10">
    <property type="entry name" value="Immunoglobulins"/>
    <property type="match status" value="1"/>
</dbReference>
<dbReference type="InterPro" id="IPR011123">
    <property type="entry name" value="Y_Y_Y"/>
</dbReference>
<dbReference type="EMBL" id="JAVRHV010000001">
    <property type="protein sequence ID" value="MDT0551805.1"/>
    <property type="molecule type" value="Genomic_DNA"/>
</dbReference>
<dbReference type="GO" id="GO:0016301">
    <property type="term" value="F:kinase activity"/>
    <property type="evidence" value="ECO:0007669"/>
    <property type="project" value="UniProtKB-KW"/>
</dbReference>
<gene>
    <name evidence="6" type="ORF">RM519_00985</name>
</gene>
<dbReference type="RefSeq" id="WP_311591608.1">
    <property type="nucleotide sequence ID" value="NZ_JAVRHV010000001.1"/>
</dbReference>
<dbReference type="Pfam" id="PF06580">
    <property type="entry name" value="His_kinase"/>
    <property type="match status" value="1"/>
</dbReference>
<dbReference type="InterPro" id="IPR036890">
    <property type="entry name" value="HATPase_C_sf"/>
</dbReference>
<organism evidence="6 7">
    <name type="scientific">Urechidicola vernalis</name>
    <dbReference type="NCBI Taxonomy" id="3075600"/>
    <lineage>
        <taxon>Bacteria</taxon>
        <taxon>Pseudomonadati</taxon>
        <taxon>Bacteroidota</taxon>
        <taxon>Flavobacteriia</taxon>
        <taxon>Flavobacteriales</taxon>
        <taxon>Flavobacteriaceae</taxon>
        <taxon>Urechidicola</taxon>
    </lineage>
</organism>
<keyword evidence="1" id="KW-1133">Transmembrane helix</keyword>
<protein>
    <submittedName>
        <fullName evidence="6">Histidine kinase</fullName>
    </submittedName>
</protein>
<dbReference type="PANTHER" id="PTHR34220:SF7">
    <property type="entry name" value="SENSOR HISTIDINE KINASE YPDA"/>
    <property type="match status" value="1"/>
</dbReference>
<dbReference type="InterPro" id="IPR010559">
    <property type="entry name" value="Sig_transdc_His_kin_internal"/>
</dbReference>
<keyword evidence="2" id="KW-0732">Signal</keyword>
<dbReference type="Pfam" id="PF02518">
    <property type="entry name" value="HATPase_c"/>
    <property type="match status" value="1"/>
</dbReference>
<dbReference type="InterPro" id="IPR050640">
    <property type="entry name" value="Bact_2-comp_sensor_kinase"/>
</dbReference>
<dbReference type="InterPro" id="IPR013783">
    <property type="entry name" value="Ig-like_fold"/>
</dbReference>
<dbReference type="Gene3D" id="3.30.565.10">
    <property type="entry name" value="Histidine kinase-like ATPase, C-terminal domain"/>
    <property type="match status" value="1"/>
</dbReference>
<comment type="caution">
    <text evidence="6">The sequence shown here is derived from an EMBL/GenBank/DDBJ whole genome shotgun (WGS) entry which is preliminary data.</text>
</comment>
<dbReference type="SUPFAM" id="SSF55874">
    <property type="entry name" value="ATPase domain of HSP90 chaperone/DNA topoisomerase II/histidine kinase"/>
    <property type="match status" value="1"/>
</dbReference>
<keyword evidence="1" id="KW-0812">Transmembrane</keyword>
<evidence type="ECO:0000259" key="3">
    <source>
        <dbReference type="Pfam" id="PF02518"/>
    </source>
</evidence>
<dbReference type="InterPro" id="IPR011110">
    <property type="entry name" value="Reg_prop"/>
</dbReference>
<dbReference type="Pfam" id="PF07494">
    <property type="entry name" value="Reg_prop"/>
    <property type="match status" value="2"/>
</dbReference>
<keyword evidence="6" id="KW-0808">Transferase</keyword>
<dbReference type="InterPro" id="IPR003594">
    <property type="entry name" value="HATPase_dom"/>
</dbReference>
<evidence type="ECO:0000256" key="1">
    <source>
        <dbReference type="SAM" id="Phobius"/>
    </source>
</evidence>
<evidence type="ECO:0000313" key="6">
    <source>
        <dbReference type="EMBL" id="MDT0551805.1"/>
    </source>
</evidence>
<evidence type="ECO:0000259" key="5">
    <source>
        <dbReference type="Pfam" id="PF07495"/>
    </source>
</evidence>
<reference evidence="6 7" key="1">
    <citation type="submission" date="2023-09" db="EMBL/GenBank/DDBJ databases">
        <authorList>
            <person name="Rey-Velasco X."/>
        </authorList>
    </citation>
    <scope>NUCLEOTIDE SEQUENCE [LARGE SCALE GENOMIC DNA]</scope>
    <source>
        <strain evidence="6 7">P050</strain>
    </source>
</reference>
<dbReference type="Pfam" id="PF07495">
    <property type="entry name" value="Y_Y_Y"/>
    <property type="match status" value="1"/>
</dbReference>
<proteinExistence type="predicted"/>
<dbReference type="Gene3D" id="2.130.10.10">
    <property type="entry name" value="YVTN repeat-like/Quinoprotein amine dehydrogenase"/>
    <property type="match status" value="3"/>
</dbReference>
<evidence type="ECO:0000256" key="2">
    <source>
        <dbReference type="SAM" id="SignalP"/>
    </source>
</evidence>
<feature type="domain" description="Two component regulator three Y" evidence="5">
    <location>
        <begin position="648"/>
        <end position="699"/>
    </location>
</feature>
<keyword evidence="6" id="KW-0418">Kinase</keyword>
<dbReference type="Proteomes" id="UP001252186">
    <property type="component" value="Unassembled WGS sequence"/>
</dbReference>
<evidence type="ECO:0000259" key="4">
    <source>
        <dbReference type="Pfam" id="PF06580"/>
    </source>
</evidence>
<dbReference type="PANTHER" id="PTHR34220">
    <property type="entry name" value="SENSOR HISTIDINE KINASE YPDA"/>
    <property type="match status" value="1"/>
</dbReference>
<evidence type="ECO:0000313" key="7">
    <source>
        <dbReference type="Proteomes" id="UP001252186"/>
    </source>
</evidence>
<feature type="signal peptide" evidence="2">
    <location>
        <begin position="1"/>
        <end position="20"/>
    </location>
</feature>